<evidence type="ECO:0000313" key="4">
    <source>
        <dbReference type="Proteomes" id="UP000321891"/>
    </source>
</evidence>
<dbReference type="RefSeq" id="WP_048837360.1">
    <property type="nucleotide sequence ID" value="NZ_BAMV01000003.1"/>
</dbReference>
<dbReference type="Gene3D" id="2.160.20.10">
    <property type="entry name" value="Single-stranded right-handed beta-helix, Pectin lyase-like"/>
    <property type="match status" value="1"/>
</dbReference>
<dbReference type="Proteomes" id="UP000321891">
    <property type="component" value="Unassembled WGS sequence"/>
</dbReference>
<dbReference type="STRING" id="1231339.Abci_003_018"/>
<dbReference type="AlphaFoldDB" id="A0A0D6N0M1"/>
<reference evidence="1 3" key="1">
    <citation type="submission" date="2012-11" db="EMBL/GenBank/DDBJ databases">
        <title>Whole genome sequence of Acetobacter cibinongensis 4H-1.</title>
        <authorList>
            <person name="Azuma Y."/>
            <person name="Higashiura N."/>
            <person name="Hirakawa H."/>
            <person name="Matsushita K."/>
        </authorList>
    </citation>
    <scope>NUCLEOTIDE SEQUENCE [LARGE SCALE GENOMIC DNA]</scope>
    <source>
        <strain evidence="1 3">4H-1</strain>
    </source>
</reference>
<proteinExistence type="predicted"/>
<evidence type="ECO:0000313" key="3">
    <source>
        <dbReference type="Proteomes" id="UP000032671"/>
    </source>
</evidence>
<protein>
    <submittedName>
        <fullName evidence="1">Uncharacterized protein</fullName>
    </submittedName>
</protein>
<dbReference type="SUPFAM" id="SSF51126">
    <property type="entry name" value="Pectin lyase-like"/>
    <property type="match status" value="1"/>
</dbReference>
<reference evidence="2 4" key="2">
    <citation type="submission" date="2019-07" db="EMBL/GenBank/DDBJ databases">
        <title>Whole genome shotgun sequence of Acetobacter cibinongensis NBRC 16605.</title>
        <authorList>
            <person name="Hosoyama A."/>
            <person name="Uohara A."/>
            <person name="Ohji S."/>
            <person name="Ichikawa N."/>
        </authorList>
    </citation>
    <scope>NUCLEOTIDE SEQUENCE [LARGE SCALE GENOMIC DNA]</scope>
    <source>
        <strain evidence="2 4">NBRC 16605</strain>
    </source>
</reference>
<gene>
    <name evidence="1" type="ORF">Abci_003_018</name>
    <name evidence="2" type="ORF">ACI01nite_16060</name>
</gene>
<name>A0A0D6N0M1_9PROT</name>
<dbReference type="InterPro" id="IPR011050">
    <property type="entry name" value="Pectin_lyase_fold/virulence"/>
</dbReference>
<sequence>MIGLLTWRVVVSTGAVLFFLFSMQHAAFSRPNHLLPAYQAAPAATGTPHPVKAGALLRAALPVSAATSAPTPAYAATRPPGGLDAATTVPNLWQNATLGQIGAMADGSVQQSDRNQPNGVAGLDNAGTLTAPVTGDLTQATATSALPGTQKRSLAERFAETPSGKDFGLKLDGVTDDTPALQAAKAAMPSGSAIQLPAGKLRLGTALSGTKPTVWQINGATLPDGSPITALGTDVIESTLEGGKYFARGQSSADMAPLLRKDATITHTGGTTGFVMNLEKGNCTIPAEGAALNDYVWCHSTVLSSAAFGAGQHVAQASLAQRPANALADGKGSRSQIWAGYDETRDDTGQDSSVAGSLVGREIDVYSNGDDPLGWRIGLQVQIAGASSSGTPGKVGKGIALGNNDSTSTYGTMIDAAGRFDTAGIDLSGSTPVNNAPVLNIGANRNLAFAADKKPHLQFDSAAYTLRYWYDTANVFSIGSSGDITSTITNAGSGLGWTLAGQAQVGINLTGLTAPEAMRLGTGQKLSWEPTTSVSTAFSAGKLTDTMAAGIARTLDTQGNETLPGALQDSQTIVQLNQPTAAAFVAKGSAAIGLDTTGLTTPDALRLAEGQHIAWETTDAVRTAYQNGLLQDSLSGAALRSLDTSGNETLKGSLLSSGLTTTLDNDSASAVTLTGRAGIGLNLTGLSTGNALRLGTGQSIAWEPTAVITTGYAATGLMDSNGGTALRQLDSGGNETLAGTITPTTGLHLPTFSRSQIKGRPGPAVGLVVYDADDDAPAVYTSAGWKLMVLSALP</sequence>
<evidence type="ECO:0000313" key="1">
    <source>
        <dbReference type="EMBL" id="GAN59255.1"/>
    </source>
</evidence>
<dbReference type="EMBL" id="BAMV01000003">
    <property type="protein sequence ID" value="GAN59255.1"/>
    <property type="molecule type" value="Genomic_DNA"/>
</dbReference>
<accession>A0A0D6N0M1</accession>
<comment type="caution">
    <text evidence="1">The sequence shown here is derived from an EMBL/GenBank/DDBJ whole genome shotgun (WGS) entry which is preliminary data.</text>
</comment>
<dbReference type="InterPro" id="IPR012334">
    <property type="entry name" value="Pectin_lyas_fold"/>
</dbReference>
<dbReference type="Proteomes" id="UP000032671">
    <property type="component" value="Unassembled WGS sequence"/>
</dbReference>
<evidence type="ECO:0000313" key="2">
    <source>
        <dbReference type="EMBL" id="GEL59004.1"/>
    </source>
</evidence>
<keyword evidence="4" id="KW-1185">Reference proteome</keyword>
<dbReference type="EMBL" id="BJVU01000006">
    <property type="protein sequence ID" value="GEL59004.1"/>
    <property type="molecule type" value="Genomic_DNA"/>
</dbReference>
<accession>A0A6N3SPM2</accession>
<organism evidence="1 3">
    <name type="scientific">Acetobacter cibinongensis</name>
    <dbReference type="NCBI Taxonomy" id="146475"/>
    <lineage>
        <taxon>Bacteria</taxon>
        <taxon>Pseudomonadati</taxon>
        <taxon>Pseudomonadota</taxon>
        <taxon>Alphaproteobacteria</taxon>
        <taxon>Acetobacterales</taxon>
        <taxon>Acetobacteraceae</taxon>
        <taxon>Acetobacter</taxon>
    </lineage>
</organism>